<evidence type="ECO:0000259" key="1">
    <source>
        <dbReference type="Pfam" id="PF01636"/>
    </source>
</evidence>
<evidence type="ECO:0000313" key="3">
    <source>
        <dbReference type="Proteomes" id="UP000326950"/>
    </source>
</evidence>
<evidence type="ECO:0000313" key="2">
    <source>
        <dbReference type="EMBL" id="KAE8165198.1"/>
    </source>
</evidence>
<dbReference type="SUPFAM" id="SSF56112">
    <property type="entry name" value="Protein kinase-like (PK-like)"/>
    <property type="match status" value="1"/>
</dbReference>
<dbReference type="Pfam" id="PF01636">
    <property type="entry name" value="APH"/>
    <property type="match status" value="1"/>
</dbReference>
<dbReference type="PANTHER" id="PTHR21310:SF59">
    <property type="entry name" value="AMINOGLYCOSIDE PHOSPHOTRANSFERASE DOMAIN-CONTAINING PROTEIN"/>
    <property type="match status" value="1"/>
</dbReference>
<dbReference type="Proteomes" id="UP000326950">
    <property type="component" value="Unassembled WGS sequence"/>
</dbReference>
<dbReference type="EMBL" id="ML738602">
    <property type="protein sequence ID" value="KAE8165198.1"/>
    <property type="molecule type" value="Genomic_DNA"/>
</dbReference>
<dbReference type="Gene3D" id="3.90.1200.10">
    <property type="match status" value="1"/>
</dbReference>
<accession>A0A5N6V2K9</accession>
<protein>
    <recommendedName>
        <fullName evidence="1">Aminoglycoside phosphotransferase domain-containing protein</fullName>
    </recommendedName>
</protein>
<name>A0A5N6V2K9_ASPTM</name>
<feature type="domain" description="Aminoglycoside phosphotransferase" evidence="1">
    <location>
        <begin position="63"/>
        <end position="231"/>
    </location>
</feature>
<dbReference type="InterPro" id="IPR011009">
    <property type="entry name" value="Kinase-like_dom_sf"/>
</dbReference>
<keyword evidence="3" id="KW-1185">Reference proteome</keyword>
<dbReference type="InterPro" id="IPR002575">
    <property type="entry name" value="Aminoglycoside_PTrfase"/>
</dbReference>
<reference evidence="2 3" key="1">
    <citation type="submission" date="2019-04" db="EMBL/GenBank/DDBJ databases">
        <title>Friends and foes A comparative genomics study of 23 Aspergillus species from section Flavi.</title>
        <authorList>
            <consortium name="DOE Joint Genome Institute"/>
            <person name="Kjaerbolling I."/>
            <person name="Vesth T."/>
            <person name="Frisvad J.C."/>
            <person name="Nybo J.L."/>
            <person name="Theobald S."/>
            <person name="Kildgaard S."/>
            <person name="Isbrandt T."/>
            <person name="Kuo A."/>
            <person name="Sato A."/>
            <person name="Lyhne E.K."/>
            <person name="Kogle M.E."/>
            <person name="Wiebenga A."/>
            <person name="Kun R.S."/>
            <person name="Lubbers R.J."/>
            <person name="Makela M.R."/>
            <person name="Barry K."/>
            <person name="Chovatia M."/>
            <person name="Clum A."/>
            <person name="Daum C."/>
            <person name="Haridas S."/>
            <person name="He G."/>
            <person name="LaButti K."/>
            <person name="Lipzen A."/>
            <person name="Mondo S."/>
            <person name="Riley R."/>
            <person name="Salamov A."/>
            <person name="Simmons B.A."/>
            <person name="Magnuson J.K."/>
            <person name="Henrissat B."/>
            <person name="Mortensen U.H."/>
            <person name="Larsen T.O."/>
            <person name="Devries R.P."/>
            <person name="Grigoriev I.V."/>
            <person name="Machida M."/>
            <person name="Baker S.E."/>
            <person name="Andersen M.R."/>
        </authorList>
    </citation>
    <scope>NUCLEOTIDE SEQUENCE [LARGE SCALE GENOMIC DNA]</scope>
    <source>
        <strain evidence="2 3">CBS 117626</strain>
    </source>
</reference>
<proteinExistence type="predicted"/>
<dbReference type="PANTHER" id="PTHR21310">
    <property type="entry name" value="AMINOGLYCOSIDE PHOSPHOTRANSFERASE-RELATED-RELATED"/>
    <property type="match status" value="1"/>
</dbReference>
<organism evidence="2 3">
    <name type="scientific">Aspergillus tamarii</name>
    <dbReference type="NCBI Taxonomy" id="41984"/>
    <lineage>
        <taxon>Eukaryota</taxon>
        <taxon>Fungi</taxon>
        <taxon>Dikarya</taxon>
        <taxon>Ascomycota</taxon>
        <taxon>Pezizomycotina</taxon>
        <taxon>Eurotiomycetes</taxon>
        <taxon>Eurotiomycetidae</taxon>
        <taxon>Eurotiales</taxon>
        <taxon>Aspergillaceae</taxon>
        <taxon>Aspergillus</taxon>
        <taxon>Aspergillus subgen. Circumdati</taxon>
    </lineage>
</organism>
<dbReference type="AlphaFoldDB" id="A0A5N6V2K9"/>
<sequence length="329" mass="36945">MTEKSWAEQVIDEFFTARKSPTRGQCHRLALSISEVTKSQDQHHKESIILSFRQSPSKLDEEIVRVAQLIHGCLVPHARNHGIMGGSDPPLSIYTMPLLPGVACLETLSYQADMGPDEEAKHICFVIHLARYFARCPATPQPMEHQMRVEYEAGISHKLTLLKASPSAAVPISIISELETILPLLFDSEYPQVLTHGDFSKTNILVNPDTYEITGIVDWSLAAVQPFGIELDCLFLMTGYMDLNGWHNYTCRPQLWEAFWAEFWAVSGIEDDGGLRRENIRSMAEKAAKIGAILRYAFNRKVDGGPSEVLSTSDVMLRMLKAWLDVKVT</sequence>
<dbReference type="InterPro" id="IPR051678">
    <property type="entry name" value="AGP_Transferase"/>
</dbReference>
<dbReference type="OrthoDB" id="5598852at2759"/>
<gene>
    <name evidence="2" type="ORF">BDV40DRAFT_297790</name>
</gene>